<protein>
    <recommendedName>
        <fullName evidence="2">Transcription factor IIIC 90kDa subunit N-terminal domain-containing protein</fullName>
    </recommendedName>
</protein>
<evidence type="ECO:0000313" key="3">
    <source>
        <dbReference type="EMBL" id="KAJ2906372.1"/>
    </source>
</evidence>
<feature type="compositionally biased region" description="Basic and acidic residues" evidence="1">
    <location>
        <begin position="202"/>
        <end position="211"/>
    </location>
</feature>
<feature type="region of interest" description="Disordered" evidence="1">
    <location>
        <begin position="66"/>
        <end position="140"/>
    </location>
</feature>
<feature type="domain" description="Transcription factor IIIC 90kDa subunit N-terminal" evidence="2">
    <location>
        <begin position="407"/>
        <end position="737"/>
    </location>
</feature>
<name>A0AAD5RYW3_9PEZI</name>
<feature type="compositionally biased region" description="Polar residues" evidence="1">
    <location>
        <begin position="293"/>
        <end position="302"/>
    </location>
</feature>
<dbReference type="EMBL" id="JAKWBI020000015">
    <property type="protein sequence ID" value="KAJ2906372.1"/>
    <property type="molecule type" value="Genomic_DNA"/>
</dbReference>
<feature type="compositionally biased region" description="Acidic residues" evidence="1">
    <location>
        <begin position="792"/>
        <end position="818"/>
    </location>
</feature>
<organism evidence="3 4">
    <name type="scientific">Zalerion maritima</name>
    <dbReference type="NCBI Taxonomy" id="339359"/>
    <lineage>
        <taxon>Eukaryota</taxon>
        <taxon>Fungi</taxon>
        <taxon>Dikarya</taxon>
        <taxon>Ascomycota</taxon>
        <taxon>Pezizomycotina</taxon>
        <taxon>Sordariomycetes</taxon>
        <taxon>Lulworthiomycetidae</taxon>
        <taxon>Lulworthiales</taxon>
        <taxon>Lulworthiaceae</taxon>
        <taxon>Zalerion</taxon>
    </lineage>
</organism>
<feature type="compositionally biased region" description="Acidic residues" evidence="1">
    <location>
        <begin position="212"/>
        <end position="224"/>
    </location>
</feature>
<accession>A0AAD5RYW3</accession>
<evidence type="ECO:0000313" key="4">
    <source>
        <dbReference type="Proteomes" id="UP001201980"/>
    </source>
</evidence>
<feature type="region of interest" description="Disordered" evidence="1">
    <location>
        <begin position="360"/>
        <end position="381"/>
    </location>
</feature>
<dbReference type="InterPro" id="IPR024761">
    <property type="entry name" value="TFIIIC_delta_N"/>
</dbReference>
<feature type="compositionally biased region" description="Polar residues" evidence="1">
    <location>
        <begin position="310"/>
        <end position="341"/>
    </location>
</feature>
<sequence>MTTKQTFIPTAAERAINELQERILPLESITIRGRPLTQHAVAFSCDCELAVAVEDAIQLYFPQYPPLDEESDEELSDGDEQEEEGEEEQGQKKPPQEADEEIILPNGKKVNMSQAEQKRRKRMKPRKQFFFKRPHEDPDAPMIEWKEAHELDNQETTNTQFRRNPLLFPVLLADPSVNYPLFTTMKAKYPLWHLREWEGDVARRAGDRVDESELVDEDEDDEAESIPRETDAPEKLPDATATKGSATHEPKISNVNSNETQGDEPRPAESHMEVDTEEPNPRATQKPGGEGATETQQPTQVNEPGEGSLKVQSPSNCSVNKESRSVAPQNGQPSTQDSNPEGQELPIEEHNENESNAWGTVLSYGHGESDLGNDDMYASDSSEEWNWPENYKPRPKQGNGIITSKGGSLNHVVALGWSPNTVGFNGRQVLSVLSGSGVVTMYGESPSRMRTKVRSPDQLHDFALWEILWGVGGRFVIPGGYGPTDPHKPHHYGGDYITSFAWSKLVDEGKALLAYMNDDDEIVVIQVQCITYKKVTRGDYIEDAAQWIVEEAGRFDASGPHMPISEHDPDFHPTGTNWALTWTNWNTRGDSRTCLLTYISNNYIGFRKVTIDGEWEEGCLTDVKISERDEAGMCRYLYTDAFIEFEDKIWESTTGGTVRGFLATPFEIQPFEVPMHNSIPPHIPKHHIDDCETTYPASPISTQNPITGLVIHPPPAEKNAVPYYTLSRASATQTNEDWWDTNVPVPERTDDDKAFGRKPTNTPGWCEEVVRRSQMVLPDHLQELTLAHEEEAGSDGDEEEVADEAGEEGEEDDVEDASAEGGSRAVTIGGEAQPRKEGAEGLEDEDERDILEEMPMDVDNDDALALELATVTRGRSNTAKPGEDGSGEELDMEALANARSHIHGMAYSPGRGVGVILLTQQWTKKPSLGGWYKSKSRIIFGQKNGRGPMLEDQLAGAEDDAYQALTTESKMVEWMYGGGPMPRGIVKLPDPDVSAAGLLAGGGGSSGLTKPLGTRSVPKESQHAARVEGPLRKVFKDYFRKLTCMMCGGKFRSMGDWAICRDQHIFDTCATSGVPIQIPGPTITCAVCRGESYVKEYLVGMLPDAVAEIDKGMKDGRCGACGGKLVA</sequence>
<feature type="compositionally biased region" description="Basic and acidic residues" evidence="1">
    <location>
        <begin position="225"/>
        <end position="237"/>
    </location>
</feature>
<gene>
    <name evidence="3" type="ORF">MKZ38_002088</name>
</gene>
<keyword evidence="4" id="KW-1185">Reference proteome</keyword>
<feature type="region of interest" description="Disordered" evidence="1">
    <location>
        <begin position="202"/>
        <end position="345"/>
    </location>
</feature>
<proteinExistence type="predicted"/>
<feature type="region of interest" description="Disordered" evidence="1">
    <location>
        <begin position="739"/>
        <end position="760"/>
    </location>
</feature>
<feature type="compositionally biased region" description="Acidic residues" evidence="1">
    <location>
        <begin position="67"/>
        <end position="88"/>
    </location>
</feature>
<feature type="region of interest" description="Disordered" evidence="1">
    <location>
        <begin position="787"/>
        <end position="847"/>
    </location>
</feature>
<dbReference type="Proteomes" id="UP001201980">
    <property type="component" value="Unassembled WGS sequence"/>
</dbReference>
<dbReference type="AlphaFoldDB" id="A0AAD5RYW3"/>
<feature type="compositionally biased region" description="Basic and acidic residues" evidence="1">
    <location>
        <begin position="263"/>
        <end position="274"/>
    </location>
</feature>
<evidence type="ECO:0000256" key="1">
    <source>
        <dbReference type="SAM" id="MobiDB-lite"/>
    </source>
</evidence>
<feature type="compositionally biased region" description="Basic residues" evidence="1">
    <location>
        <begin position="118"/>
        <end position="132"/>
    </location>
</feature>
<dbReference type="Pfam" id="PF12657">
    <property type="entry name" value="TFIIIC_delta"/>
    <property type="match status" value="1"/>
</dbReference>
<reference evidence="3" key="1">
    <citation type="submission" date="2022-07" db="EMBL/GenBank/DDBJ databases">
        <title>Draft genome sequence of Zalerion maritima ATCC 34329, a (micro)plastics degrading marine fungus.</title>
        <authorList>
            <person name="Paco A."/>
            <person name="Goncalves M.F.M."/>
            <person name="Rocha-Santos T.A.P."/>
            <person name="Alves A."/>
        </authorList>
    </citation>
    <scope>NUCLEOTIDE SEQUENCE</scope>
    <source>
        <strain evidence="3">ATCC 34329</strain>
    </source>
</reference>
<comment type="caution">
    <text evidence="3">The sequence shown here is derived from an EMBL/GenBank/DDBJ whole genome shotgun (WGS) entry which is preliminary data.</text>
</comment>
<evidence type="ECO:0000259" key="2">
    <source>
        <dbReference type="Pfam" id="PF12657"/>
    </source>
</evidence>